<gene>
    <name evidence="1" type="ORF">LCGC14_1272640</name>
</gene>
<dbReference type="EMBL" id="LAZR01007157">
    <property type="protein sequence ID" value="KKM87061.1"/>
    <property type="molecule type" value="Genomic_DNA"/>
</dbReference>
<sequence length="123" mass="14252">MEDDKNTEDQKERLGLLLKLQKLSQLAVREFMGVNSENDDPRVKFLARLQMAMNLLTTQVAVLITISMELEGEKQERGQLILEELEKQVEVMESDLAVTGWDLNNNPLLDLPRWEEITKSWPK</sequence>
<reference evidence="1" key="1">
    <citation type="journal article" date="2015" name="Nature">
        <title>Complex archaea that bridge the gap between prokaryotes and eukaryotes.</title>
        <authorList>
            <person name="Spang A."/>
            <person name="Saw J.H."/>
            <person name="Jorgensen S.L."/>
            <person name="Zaremba-Niedzwiedzka K."/>
            <person name="Martijn J."/>
            <person name="Lind A.E."/>
            <person name="van Eijk R."/>
            <person name="Schleper C."/>
            <person name="Guy L."/>
            <person name="Ettema T.J."/>
        </authorList>
    </citation>
    <scope>NUCLEOTIDE SEQUENCE</scope>
</reference>
<dbReference type="AlphaFoldDB" id="A0A0F9LIS1"/>
<evidence type="ECO:0000313" key="1">
    <source>
        <dbReference type="EMBL" id="KKM87061.1"/>
    </source>
</evidence>
<accession>A0A0F9LIS1</accession>
<name>A0A0F9LIS1_9ZZZZ</name>
<protein>
    <submittedName>
        <fullName evidence="1">Uncharacterized protein</fullName>
    </submittedName>
</protein>
<organism evidence="1">
    <name type="scientific">marine sediment metagenome</name>
    <dbReference type="NCBI Taxonomy" id="412755"/>
    <lineage>
        <taxon>unclassified sequences</taxon>
        <taxon>metagenomes</taxon>
        <taxon>ecological metagenomes</taxon>
    </lineage>
</organism>
<comment type="caution">
    <text evidence="1">The sequence shown here is derived from an EMBL/GenBank/DDBJ whole genome shotgun (WGS) entry which is preliminary data.</text>
</comment>
<proteinExistence type="predicted"/>